<dbReference type="InterPro" id="IPR046778">
    <property type="entry name" value="UPF0758_N"/>
</dbReference>
<dbReference type="Proteomes" id="UP001258994">
    <property type="component" value="Chromosome"/>
</dbReference>
<gene>
    <name evidence="8" type="primary">radC</name>
    <name evidence="8" type="ORF">RGQ13_17665</name>
</gene>
<proteinExistence type="inferred from homology"/>
<dbReference type="RefSeq" id="WP_348391044.1">
    <property type="nucleotide sequence ID" value="NZ_CP134145.1"/>
</dbReference>
<dbReference type="InterPro" id="IPR025657">
    <property type="entry name" value="RadC_JAB"/>
</dbReference>
<keyword evidence="5" id="KW-0482">Metalloprotease</keyword>
<dbReference type="NCBIfam" id="NF000642">
    <property type="entry name" value="PRK00024.1"/>
    <property type="match status" value="1"/>
</dbReference>
<dbReference type="Pfam" id="PF20582">
    <property type="entry name" value="UPF0758_N"/>
    <property type="match status" value="1"/>
</dbReference>
<keyword evidence="4" id="KW-0862">Zinc</keyword>
<dbReference type="CDD" id="cd08071">
    <property type="entry name" value="MPN_DUF2466"/>
    <property type="match status" value="1"/>
</dbReference>
<keyword evidence="3" id="KW-0378">Hydrolase</keyword>
<sequence length="223" mass="24975">MLKDWPIQERPREKLLSLGAHSLSDAELLAIFLRTGVKGYDVVEMSRHLLKHFGSLHNVFASDCDSFCQQYGLGKAKYVQLQACLEMSRRYLASKLTQGKSLTSSSQTKDYLISELKHEPHEVFAILFLDNQHNIICFKKLFFGTIDAATVYPRVVVESALKFKSAAIILSHNHPSGIAEPSLADKQITQRLIKALALVDIRVLDHIIIAGHLTCSLAERGDM</sequence>
<dbReference type="InterPro" id="IPR001405">
    <property type="entry name" value="UPF0758"/>
</dbReference>
<comment type="similarity">
    <text evidence="6">Belongs to the UPF0758 family.</text>
</comment>
<dbReference type="NCBIfam" id="TIGR00608">
    <property type="entry name" value="radc"/>
    <property type="match status" value="1"/>
</dbReference>
<dbReference type="PANTHER" id="PTHR30471">
    <property type="entry name" value="DNA REPAIR PROTEIN RADC"/>
    <property type="match status" value="1"/>
</dbReference>
<evidence type="ECO:0000256" key="4">
    <source>
        <dbReference type="ARBA" id="ARBA00022833"/>
    </source>
</evidence>
<evidence type="ECO:0000256" key="6">
    <source>
        <dbReference type="RuleBase" id="RU003797"/>
    </source>
</evidence>
<dbReference type="InterPro" id="IPR020891">
    <property type="entry name" value="UPF0758_CS"/>
</dbReference>
<feature type="domain" description="MPN" evidence="7">
    <location>
        <begin position="101"/>
        <end position="223"/>
    </location>
</feature>
<dbReference type="InterPro" id="IPR010994">
    <property type="entry name" value="RuvA_2-like"/>
</dbReference>
<keyword evidence="1" id="KW-0645">Protease</keyword>
<dbReference type="InterPro" id="IPR037518">
    <property type="entry name" value="MPN"/>
</dbReference>
<keyword evidence="2" id="KW-0479">Metal-binding</keyword>
<evidence type="ECO:0000313" key="9">
    <source>
        <dbReference type="Proteomes" id="UP001258994"/>
    </source>
</evidence>
<organism evidence="8 9">
    <name type="scientific">Thalassotalea psychrophila</name>
    <dbReference type="NCBI Taxonomy" id="3065647"/>
    <lineage>
        <taxon>Bacteria</taxon>
        <taxon>Pseudomonadati</taxon>
        <taxon>Pseudomonadota</taxon>
        <taxon>Gammaproteobacteria</taxon>
        <taxon>Alteromonadales</taxon>
        <taxon>Colwelliaceae</taxon>
        <taxon>Thalassotalea</taxon>
    </lineage>
</organism>
<accession>A0ABY9TUC2</accession>
<protein>
    <submittedName>
        <fullName evidence="8">DNA repair protein RadC</fullName>
    </submittedName>
</protein>
<dbReference type="PANTHER" id="PTHR30471:SF3">
    <property type="entry name" value="UPF0758 PROTEIN YEES-RELATED"/>
    <property type="match status" value="1"/>
</dbReference>
<evidence type="ECO:0000256" key="5">
    <source>
        <dbReference type="ARBA" id="ARBA00023049"/>
    </source>
</evidence>
<dbReference type="SUPFAM" id="SSF47781">
    <property type="entry name" value="RuvA domain 2-like"/>
    <property type="match status" value="1"/>
</dbReference>
<dbReference type="PROSITE" id="PS01302">
    <property type="entry name" value="UPF0758"/>
    <property type="match status" value="1"/>
</dbReference>
<evidence type="ECO:0000256" key="1">
    <source>
        <dbReference type="ARBA" id="ARBA00022670"/>
    </source>
</evidence>
<keyword evidence="9" id="KW-1185">Reference proteome</keyword>
<evidence type="ECO:0000313" key="8">
    <source>
        <dbReference type="EMBL" id="WNC71923.1"/>
    </source>
</evidence>
<dbReference type="Gene3D" id="3.40.140.10">
    <property type="entry name" value="Cytidine Deaminase, domain 2"/>
    <property type="match status" value="1"/>
</dbReference>
<evidence type="ECO:0000256" key="2">
    <source>
        <dbReference type="ARBA" id="ARBA00022723"/>
    </source>
</evidence>
<dbReference type="Pfam" id="PF04002">
    <property type="entry name" value="RadC"/>
    <property type="match status" value="1"/>
</dbReference>
<name>A0ABY9TUC2_9GAMM</name>
<dbReference type="EMBL" id="CP134145">
    <property type="protein sequence ID" value="WNC71923.1"/>
    <property type="molecule type" value="Genomic_DNA"/>
</dbReference>
<reference evidence="9" key="1">
    <citation type="submission" date="2023-09" db="EMBL/GenBank/DDBJ databases">
        <authorList>
            <person name="Li S."/>
            <person name="Li X."/>
            <person name="Zhang C."/>
            <person name="Zhao Z."/>
        </authorList>
    </citation>
    <scope>NUCLEOTIDE SEQUENCE [LARGE SCALE GENOMIC DNA]</scope>
    <source>
        <strain evidence="9">SQ149</strain>
    </source>
</reference>
<evidence type="ECO:0000259" key="7">
    <source>
        <dbReference type="PROSITE" id="PS50249"/>
    </source>
</evidence>
<dbReference type="PROSITE" id="PS50249">
    <property type="entry name" value="MPN"/>
    <property type="match status" value="1"/>
</dbReference>
<evidence type="ECO:0000256" key="3">
    <source>
        <dbReference type="ARBA" id="ARBA00022801"/>
    </source>
</evidence>